<keyword evidence="4 6" id="KW-1005">Bacterial flagellum biogenesis</keyword>
<dbReference type="PANTHER" id="PTHR34773:SF1">
    <property type="entry name" value="FLAGELLAR SECRETION CHAPERONE FLIS"/>
    <property type="match status" value="1"/>
</dbReference>
<feature type="coiled-coil region" evidence="7">
    <location>
        <begin position="106"/>
        <end position="133"/>
    </location>
</feature>
<comment type="similarity">
    <text evidence="2 6">Belongs to the FliS family.</text>
</comment>
<dbReference type="EMBL" id="FUWM01000006">
    <property type="protein sequence ID" value="SJZ44063.1"/>
    <property type="molecule type" value="Genomic_DNA"/>
</dbReference>
<organism evidence="8 9">
    <name type="scientific">Selenihalanaerobacter shriftii</name>
    <dbReference type="NCBI Taxonomy" id="142842"/>
    <lineage>
        <taxon>Bacteria</taxon>
        <taxon>Bacillati</taxon>
        <taxon>Bacillota</taxon>
        <taxon>Clostridia</taxon>
        <taxon>Halanaerobiales</taxon>
        <taxon>Halobacteroidaceae</taxon>
        <taxon>Selenihalanaerobacter</taxon>
    </lineage>
</organism>
<dbReference type="CDD" id="cd16098">
    <property type="entry name" value="FliS"/>
    <property type="match status" value="1"/>
</dbReference>
<evidence type="ECO:0000256" key="6">
    <source>
        <dbReference type="PIRNR" id="PIRNR039090"/>
    </source>
</evidence>
<protein>
    <recommendedName>
        <fullName evidence="6">Flagellar secretion chaperone FliS</fullName>
    </recommendedName>
</protein>
<accession>A0A1T4KNV0</accession>
<sequence length="144" mass="16645">MANNPYQKYQNTQVETSNQEKLVLMLYNGALKFVKQAKQGLKNNDYQVTNNCLIRTQNIINELMITLDMEQGGEIAQNLESLYDYMNRRLIEANINKSIEPMDEVINMLEELSDTWKQAMQNLKKERKVQKKQQVPSGGISVEG</sequence>
<keyword evidence="8" id="KW-0969">Cilium</keyword>
<evidence type="ECO:0000256" key="4">
    <source>
        <dbReference type="ARBA" id="ARBA00022795"/>
    </source>
</evidence>
<dbReference type="Proteomes" id="UP000190625">
    <property type="component" value="Unassembled WGS sequence"/>
</dbReference>
<gene>
    <name evidence="8" type="ORF">SAMN02745118_00854</name>
</gene>
<dbReference type="InterPro" id="IPR003713">
    <property type="entry name" value="FliS"/>
</dbReference>
<comment type="subcellular location">
    <subcellularLocation>
        <location evidence="1 6">Cytoplasm</location>
        <location evidence="1 6">Cytosol</location>
    </subcellularLocation>
</comment>
<dbReference type="GO" id="GO:0071973">
    <property type="term" value="P:bacterial-type flagellum-dependent cell motility"/>
    <property type="evidence" value="ECO:0007669"/>
    <property type="project" value="TreeGrafter"/>
</dbReference>
<dbReference type="Gene3D" id="1.20.120.340">
    <property type="entry name" value="Flagellar protein FliS"/>
    <property type="match status" value="1"/>
</dbReference>
<keyword evidence="7" id="KW-0175">Coiled coil</keyword>
<evidence type="ECO:0000256" key="3">
    <source>
        <dbReference type="ARBA" id="ARBA00022490"/>
    </source>
</evidence>
<dbReference type="STRING" id="142842.SAMN02745118_00854"/>
<dbReference type="InterPro" id="IPR036584">
    <property type="entry name" value="FliS_sf"/>
</dbReference>
<dbReference type="AlphaFoldDB" id="A0A1T4KNV0"/>
<proteinExistence type="inferred from homology"/>
<keyword evidence="9" id="KW-1185">Reference proteome</keyword>
<dbReference type="PANTHER" id="PTHR34773">
    <property type="entry name" value="FLAGELLAR SECRETION CHAPERONE FLIS"/>
    <property type="match status" value="1"/>
</dbReference>
<name>A0A1T4KNV0_9FIRM</name>
<keyword evidence="8" id="KW-0282">Flagellum</keyword>
<dbReference type="Pfam" id="PF02561">
    <property type="entry name" value="FliS"/>
    <property type="match status" value="1"/>
</dbReference>
<keyword evidence="8" id="KW-0966">Cell projection</keyword>
<dbReference type="NCBIfam" id="TIGR00208">
    <property type="entry name" value="fliS"/>
    <property type="match status" value="1"/>
</dbReference>
<evidence type="ECO:0000313" key="9">
    <source>
        <dbReference type="Proteomes" id="UP000190625"/>
    </source>
</evidence>
<dbReference type="RefSeq" id="WP_078809344.1">
    <property type="nucleotide sequence ID" value="NZ_FUWM01000006.1"/>
</dbReference>
<evidence type="ECO:0000256" key="1">
    <source>
        <dbReference type="ARBA" id="ARBA00004514"/>
    </source>
</evidence>
<evidence type="ECO:0000256" key="7">
    <source>
        <dbReference type="SAM" id="Coils"/>
    </source>
</evidence>
<evidence type="ECO:0000256" key="2">
    <source>
        <dbReference type="ARBA" id="ARBA00008787"/>
    </source>
</evidence>
<evidence type="ECO:0000313" key="8">
    <source>
        <dbReference type="EMBL" id="SJZ44063.1"/>
    </source>
</evidence>
<dbReference type="GO" id="GO:0044780">
    <property type="term" value="P:bacterial-type flagellum assembly"/>
    <property type="evidence" value="ECO:0007669"/>
    <property type="project" value="InterPro"/>
</dbReference>
<evidence type="ECO:0000256" key="5">
    <source>
        <dbReference type="ARBA" id="ARBA00023186"/>
    </source>
</evidence>
<dbReference type="PIRSF" id="PIRSF039090">
    <property type="entry name" value="Flis"/>
    <property type="match status" value="1"/>
</dbReference>
<dbReference type="SUPFAM" id="SSF101116">
    <property type="entry name" value="Flagellar export chaperone FliS"/>
    <property type="match status" value="1"/>
</dbReference>
<keyword evidence="3 6" id="KW-0963">Cytoplasm</keyword>
<reference evidence="9" key="1">
    <citation type="submission" date="2017-02" db="EMBL/GenBank/DDBJ databases">
        <authorList>
            <person name="Varghese N."/>
            <person name="Submissions S."/>
        </authorList>
    </citation>
    <scope>NUCLEOTIDE SEQUENCE [LARGE SCALE GENOMIC DNA]</scope>
    <source>
        <strain evidence="9">ATCC BAA-73</strain>
    </source>
</reference>
<dbReference type="GO" id="GO:0005829">
    <property type="term" value="C:cytosol"/>
    <property type="evidence" value="ECO:0007669"/>
    <property type="project" value="UniProtKB-SubCell"/>
</dbReference>
<keyword evidence="5" id="KW-0143">Chaperone</keyword>